<reference evidence="2" key="1">
    <citation type="journal article" date="2015" name="Nature">
        <title>Complex archaea that bridge the gap between prokaryotes and eukaryotes.</title>
        <authorList>
            <person name="Spang A."/>
            <person name="Saw J.H."/>
            <person name="Jorgensen S.L."/>
            <person name="Zaremba-Niedzwiedzka K."/>
            <person name="Martijn J."/>
            <person name="Lind A.E."/>
            <person name="van Eijk R."/>
            <person name="Schleper C."/>
            <person name="Guy L."/>
            <person name="Ettema T.J."/>
        </authorList>
    </citation>
    <scope>NUCLEOTIDE SEQUENCE</scope>
</reference>
<dbReference type="Pfam" id="PF21882">
    <property type="entry name" value="Gp53-like_C"/>
    <property type="match status" value="1"/>
</dbReference>
<dbReference type="Gene3D" id="2.60.40.3940">
    <property type="match status" value="1"/>
</dbReference>
<protein>
    <recommendedName>
        <fullName evidence="1">Putative tail fiber protein gp53-like C-terminal domain-containing protein</fullName>
    </recommendedName>
</protein>
<dbReference type="AlphaFoldDB" id="A0A0F9K7K8"/>
<comment type="caution">
    <text evidence="2">The sequence shown here is derived from an EMBL/GenBank/DDBJ whole genome shotgun (WGS) entry which is preliminary data.</text>
</comment>
<evidence type="ECO:0000259" key="1">
    <source>
        <dbReference type="Pfam" id="PF21882"/>
    </source>
</evidence>
<organism evidence="2">
    <name type="scientific">marine sediment metagenome</name>
    <dbReference type="NCBI Taxonomy" id="412755"/>
    <lineage>
        <taxon>unclassified sequences</taxon>
        <taxon>metagenomes</taxon>
        <taxon>ecological metagenomes</taxon>
    </lineage>
</organism>
<gene>
    <name evidence="2" type="ORF">LCGC14_1364670</name>
</gene>
<dbReference type="InterPro" id="IPR054075">
    <property type="entry name" value="Gp53-like_C"/>
</dbReference>
<accession>A0A0F9K7K8</accession>
<sequence length="118" mass="12589">MTTKVIGDWNEFIADLIVGGANSLQIGEVLIQWGNVTPSSGEGSVTFPIAYTSTPTVSHSIVHDSTISTIALSTHLSAISITAFTVQSRRVVDTGAGTTDVYEWDFIVYWIAIGINNA</sequence>
<feature type="domain" description="Putative tail fiber protein gp53-like C-terminal" evidence="1">
    <location>
        <begin position="29"/>
        <end position="114"/>
    </location>
</feature>
<proteinExistence type="predicted"/>
<evidence type="ECO:0000313" key="2">
    <source>
        <dbReference type="EMBL" id="KKM77963.1"/>
    </source>
</evidence>
<name>A0A0F9K7K8_9ZZZZ</name>
<dbReference type="EMBL" id="LAZR01008565">
    <property type="protein sequence ID" value="KKM77963.1"/>
    <property type="molecule type" value="Genomic_DNA"/>
</dbReference>